<comment type="caution">
    <text evidence="13">The sequence shown here is derived from an EMBL/GenBank/DDBJ whole genome shotgun (WGS) entry which is preliminary data.</text>
</comment>
<reference evidence="13" key="1">
    <citation type="submission" date="2013-08" db="EMBL/GenBank/DDBJ databases">
        <authorList>
            <person name="Mendez C."/>
            <person name="Richter M."/>
            <person name="Ferrer M."/>
            <person name="Sanchez J."/>
        </authorList>
    </citation>
    <scope>NUCLEOTIDE SEQUENCE</scope>
</reference>
<dbReference type="GO" id="GO:0016020">
    <property type="term" value="C:membrane"/>
    <property type="evidence" value="ECO:0007669"/>
    <property type="project" value="UniProtKB-SubCell"/>
</dbReference>
<protein>
    <submittedName>
        <fullName evidence="13">Stearoyl-CoA 9-desaturase</fullName>
    </submittedName>
</protein>
<evidence type="ECO:0000256" key="7">
    <source>
        <dbReference type="ARBA" id="ARBA00023004"/>
    </source>
</evidence>
<keyword evidence="4" id="KW-0276">Fatty acid metabolism</keyword>
<reference evidence="13" key="2">
    <citation type="journal article" date="2014" name="ISME J.">
        <title>Microbial stratification in low pH oxic and suboxic macroscopic growths along an acid mine drainage.</title>
        <authorList>
            <person name="Mendez-Garcia C."/>
            <person name="Mesa V."/>
            <person name="Sprenger R.R."/>
            <person name="Richter M."/>
            <person name="Diez M.S."/>
            <person name="Solano J."/>
            <person name="Bargiela R."/>
            <person name="Golyshina O.V."/>
            <person name="Manteca A."/>
            <person name="Ramos J.L."/>
            <person name="Gallego J.R."/>
            <person name="Llorente I."/>
            <person name="Martins Dos Santos V.A."/>
            <person name="Jensen O.N."/>
            <person name="Pelaez A.I."/>
            <person name="Sanchez J."/>
            <person name="Ferrer M."/>
        </authorList>
    </citation>
    <scope>NUCLEOTIDE SEQUENCE</scope>
</reference>
<organism evidence="13">
    <name type="scientific">mine drainage metagenome</name>
    <dbReference type="NCBI Taxonomy" id="410659"/>
    <lineage>
        <taxon>unclassified sequences</taxon>
        <taxon>metagenomes</taxon>
        <taxon>ecological metagenomes</taxon>
    </lineage>
</organism>
<keyword evidence="7" id="KW-0408">Iron</keyword>
<evidence type="ECO:0000256" key="6">
    <source>
        <dbReference type="ARBA" id="ARBA00023002"/>
    </source>
</evidence>
<keyword evidence="10" id="KW-0275">Fatty acid biosynthesis</keyword>
<dbReference type="InterPro" id="IPR015876">
    <property type="entry name" value="Acyl-CoA_DS"/>
</dbReference>
<evidence type="ECO:0000256" key="3">
    <source>
        <dbReference type="ARBA" id="ARBA00022692"/>
    </source>
</evidence>
<evidence type="ECO:0000256" key="1">
    <source>
        <dbReference type="ARBA" id="ARBA00004141"/>
    </source>
</evidence>
<gene>
    <name evidence="13" type="ORF">B1A_11616</name>
</gene>
<dbReference type="Pfam" id="PF00487">
    <property type="entry name" value="FA_desaturase"/>
    <property type="match status" value="1"/>
</dbReference>
<dbReference type="GO" id="GO:0016717">
    <property type="term" value="F:oxidoreductase activity, acting on paired donors, with oxidation of a pair of donors resulting in the reduction of molecular oxygen to two molecules of water"/>
    <property type="evidence" value="ECO:0007669"/>
    <property type="project" value="InterPro"/>
</dbReference>
<comment type="subcellular location">
    <subcellularLocation>
        <location evidence="1">Membrane</location>
        <topology evidence="1">Multi-pass membrane protein</topology>
    </subcellularLocation>
</comment>
<keyword evidence="9 11" id="KW-0472">Membrane</keyword>
<dbReference type="EMBL" id="AUZX01008335">
    <property type="protein sequence ID" value="EQD56286.1"/>
    <property type="molecule type" value="Genomic_DNA"/>
</dbReference>
<feature type="non-terminal residue" evidence="13">
    <location>
        <position position="178"/>
    </location>
</feature>
<evidence type="ECO:0000256" key="11">
    <source>
        <dbReference type="SAM" id="Phobius"/>
    </source>
</evidence>
<keyword evidence="5 11" id="KW-1133">Transmembrane helix</keyword>
<evidence type="ECO:0000256" key="9">
    <source>
        <dbReference type="ARBA" id="ARBA00023136"/>
    </source>
</evidence>
<dbReference type="PANTHER" id="PTHR11351">
    <property type="entry name" value="ACYL-COA DESATURASE"/>
    <property type="match status" value="1"/>
</dbReference>
<keyword evidence="3 11" id="KW-0812">Transmembrane</keyword>
<evidence type="ECO:0000256" key="4">
    <source>
        <dbReference type="ARBA" id="ARBA00022832"/>
    </source>
</evidence>
<keyword evidence="8" id="KW-0443">Lipid metabolism</keyword>
<evidence type="ECO:0000256" key="10">
    <source>
        <dbReference type="ARBA" id="ARBA00023160"/>
    </source>
</evidence>
<evidence type="ECO:0000256" key="2">
    <source>
        <dbReference type="ARBA" id="ARBA00022516"/>
    </source>
</evidence>
<dbReference type="GO" id="GO:0006633">
    <property type="term" value="P:fatty acid biosynthetic process"/>
    <property type="evidence" value="ECO:0007669"/>
    <property type="project" value="UniProtKB-KW"/>
</dbReference>
<name>T1A6J7_9ZZZZ</name>
<evidence type="ECO:0000313" key="13">
    <source>
        <dbReference type="EMBL" id="EQD56286.1"/>
    </source>
</evidence>
<keyword evidence="2" id="KW-0444">Lipid biosynthesis</keyword>
<feature type="non-terminal residue" evidence="13">
    <location>
        <position position="1"/>
    </location>
</feature>
<dbReference type="PANTHER" id="PTHR11351:SF31">
    <property type="entry name" value="DESATURASE 1, ISOFORM A-RELATED"/>
    <property type="match status" value="1"/>
</dbReference>
<dbReference type="InterPro" id="IPR005804">
    <property type="entry name" value="FA_desaturase_dom"/>
</dbReference>
<feature type="transmembrane region" description="Helical" evidence="11">
    <location>
        <begin position="80"/>
        <end position="99"/>
    </location>
</feature>
<evidence type="ECO:0000259" key="12">
    <source>
        <dbReference type="Pfam" id="PF00487"/>
    </source>
</evidence>
<dbReference type="AlphaFoldDB" id="T1A6J7"/>
<feature type="domain" description="Fatty acid desaturase" evidence="12">
    <location>
        <begin position="4"/>
        <end position="157"/>
    </location>
</feature>
<proteinExistence type="predicted"/>
<dbReference type="PRINTS" id="PR00075">
    <property type="entry name" value="FACDDSATRASE"/>
</dbReference>
<evidence type="ECO:0000256" key="8">
    <source>
        <dbReference type="ARBA" id="ARBA00023098"/>
    </source>
</evidence>
<accession>T1A6J7</accession>
<dbReference type="CDD" id="cd03505">
    <property type="entry name" value="Delta9-FADS-like"/>
    <property type="match status" value="1"/>
</dbReference>
<keyword evidence="6" id="KW-0560">Oxidoreductase</keyword>
<evidence type="ECO:0000256" key="5">
    <source>
        <dbReference type="ARBA" id="ARBA00022989"/>
    </source>
</evidence>
<sequence>LNVDDEDLDPYSARRGFWFSHIGWMVREYPSGVENFTNIPDLRRDRMLAFQHRHYVPLVLLTNIGLPLLVGWLTGHLWGTFLLAGVLRLVLSHHFTFFINSLAHMWGSRPYTEENTARDNPVLAVLTFGEGYHNFHHNFAHDYRNGVRWWQWDPTKWLIAGLHFVGLTRKLKRTPAFQ</sequence>